<accession>A0ABR0AEN3</accession>
<sequence>MERKRGYVSLVEKSGKKKISPEEIIVGSWGLVDPHRVTGDPTQVDMDVIVILSREQPYMVL</sequence>
<comment type="caution">
    <text evidence="1">The sequence shown here is derived from an EMBL/GenBank/DDBJ whole genome shotgun (WGS) entry which is preliminary data.</text>
</comment>
<evidence type="ECO:0000313" key="2">
    <source>
        <dbReference type="Proteomes" id="UP001234178"/>
    </source>
</evidence>
<organism evidence="1 2">
    <name type="scientific">Daphnia magna</name>
    <dbReference type="NCBI Taxonomy" id="35525"/>
    <lineage>
        <taxon>Eukaryota</taxon>
        <taxon>Metazoa</taxon>
        <taxon>Ecdysozoa</taxon>
        <taxon>Arthropoda</taxon>
        <taxon>Crustacea</taxon>
        <taxon>Branchiopoda</taxon>
        <taxon>Diplostraca</taxon>
        <taxon>Cladocera</taxon>
        <taxon>Anomopoda</taxon>
        <taxon>Daphniidae</taxon>
        <taxon>Daphnia</taxon>
    </lineage>
</organism>
<name>A0ABR0AEN3_9CRUS</name>
<gene>
    <name evidence="1" type="ORF">OUZ56_008985</name>
</gene>
<reference evidence="1 2" key="1">
    <citation type="journal article" date="2023" name="Nucleic Acids Res.">
        <title>The hologenome of Daphnia magna reveals possible DNA methylation and microbiome-mediated evolution of the host genome.</title>
        <authorList>
            <person name="Chaturvedi A."/>
            <person name="Li X."/>
            <person name="Dhandapani V."/>
            <person name="Marshall H."/>
            <person name="Kissane S."/>
            <person name="Cuenca-Cambronero M."/>
            <person name="Asole G."/>
            <person name="Calvet F."/>
            <person name="Ruiz-Romero M."/>
            <person name="Marangio P."/>
            <person name="Guigo R."/>
            <person name="Rago D."/>
            <person name="Mirbahai L."/>
            <person name="Eastwood N."/>
            <person name="Colbourne J.K."/>
            <person name="Zhou J."/>
            <person name="Mallon E."/>
            <person name="Orsini L."/>
        </authorList>
    </citation>
    <scope>NUCLEOTIDE SEQUENCE [LARGE SCALE GENOMIC DNA]</scope>
    <source>
        <strain evidence="1">LRV0_1</strain>
    </source>
</reference>
<keyword evidence="2" id="KW-1185">Reference proteome</keyword>
<dbReference type="Proteomes" id="UP001234178">
    <property type="component" value="Unassembled WGS sequence"/>
</dbReference>
<proteinExistence type="predicted"/>
<evidence type="ECO:0000313" key="1">
    <source>
        <dbReference type="EMBL" id="KAK4023584.1"/>
    </source>
</evidence>
<dbReference type="EMBL" id="JAOYFB010000037">
    <property type="protein sequence ID" value="KAK4023584.1"/>
    <property type="molecule type" value="Genomic_DNA"/>
</dbReference>
<protein>
    <submittedName>
        <fullName evidence="1">Uncharacterized protein</fullName>
    </submittedName>
</protein>